<evidence type="ECO:0000313" key="3">
    <source>
        <dbReference type="EMBL" id="CAF3717134.1"/>
    </source>
</evidence>
<dbReference type="Proteomes" id="UP000677228">
    <property type="component" value="Unassembled WGS sequence"/>
</dbReference>
<evidence type="ECO:0000313" key="2">
    <source>
        <dbReference type="EMBL" id="CAF1196297.1"/>
    </source>
</evidence>
<accession>A0A814W2Q7</accession>
<name>A0A814W2Q7_9BILA</name>
<keyword evidence="5" id="KW-1185">Reference proteome</keyword>
<dbReference type="EMBL" id="CAJOBA010004581">
    <property type="protein sequence ID" value="CAF3717134.1"/>
    <property type="molecule type" value="Genomic_DNA"/>
</dbReference>
<evidence type="ECO:0000313" key="5">
    <source>
        <dbReference type="Proteomes" id="UP000663829"/>
    </source>
</evidence>
<dbReference type="EMBL" id="CAJOBC010008405">
    <property type="protein sequence ID" value="CAF3960685.1"/>
    <property type="molecule type" value="Genomic_DNA"/>
</dbReference>
<dbReference type="EMBL" id="CAJNOK010004576">
    <property type="protein sequence ID" value="CAF0942140.1"/>
    <property type="molecule type" value="Genomic_DNA"/>
</dbReference>
<dbReference type="AlphaFoldDB" id="A0A814W2Q7"/>
<evidence type="ECO:0000313" key="4">
    <source>
        <dbReference type="EMBL" id="CAF3960685.1"/>
    </source>
</evidence>
<sequence length="284" mass="32598">MESIPFVPGGCTTTVIDAQVCRFTLVKYISPDNYSTIEVNGIDSNDSYSINQNSSLELVSIVGMYQDADGNTDSIERFRYTYDCLTDKCNDVENLLQPMIRATKHGHQWSPNKIIELVYNYPVPGTLFSCMWSGDNSLKYCKSAGVLTTGGCYYCIYSLFPEILTEDDRILCRTHCEHQQSELSLGTPTVINKEIVDFENLRQYAFFLSIECNRDQCNSEDNYGEIQYLSRIYFDIQQFLNAFKPTTTTTITININNNSSAISTKQLKRWWWLFVIVIMIVHSY</sequence>
<gene>
    <name evidence="2" type="ORF">GPM918_LOCUS23479</name>
    <name evidence="1" type="ORF">OVA965_LOCUS11692</name>
    <name evidence="4" type="ORF">SRO942_LOCUS23478</name>
    <name evidence="3" type="ORF">TMI583_LOCUS11696</name>
</gene>
<reference evidence="2" key="1">
    <citation type="submission" date="2021-02" db="EMBL/GenBank/DDBJ databases">
        <authorList>
            <person name="Nowell W R."/>
        </authorList>
    </citation>
    <scope>NUCLEOTIDE SEQUENCE</scope>
</reference>
<dbReference type="Proteomes" id="UP000682733">
    <property type="component" value="Unassembled WGS sequence"/>
</dbReference>
<proteinExistence type="predicted"/>
<dbReference type="Proteomes" id="UP000663829">
    <property type="component" value="Unassembled WGS sequence"/>
</dbReference>
<evidence type="ECO:0000313" key="1">
    <source>
        <dbReference type="EMBL" id="CAF0942140.1"/>
    </source>
</evidence>
<dbReference type="EMBL" id="CAJNOQ010008404">
    <property type="protein sequence ID" value="CAF1196297.1"/>
    <property type="molecule type" value="Genomic_DNA"/>
</dbReference>
<protein>
    <submittedName>
        <fullName evidence="2">Uncharacterized protein</fullName>
    </submittedName>
</protein>
<organism evidence="2 5">
    <name type="scientific">Didymodactylos carnosus</name>
    <dbReference type="NCBI Taxonomy" id="1234261"/>
    <lineage>
        <taxon>Eukaryota</taxon>
        <taxon>Metazoa</taxon>
        <taxon>Spiralia</taxon>
        <taxon>Gnathifera</taxon>
        <taxon>Rotifera</taxon>
        <taxon>Eurotatoria</taxon>
        <taxon>Bdelloidea</taxon>
        <taxon>Philodinida</taxon>
        <taxon>Philodinidae</taxon>
        <taxon>Didymodactylos</taxon>
    </lineage>
</organism>
<dbReference type="Proteomes" id="UP000681722">
    <property type="component" value="Unassembled WGS sequence"/>
</dbReference>
<comment type="caution">
    <text evidence="2">The sequence shown here is derived from an EMBL/GenBank/DDBJ whole genome shotgun (WGS) entry which is preliminary data.</text>
</comment>